<dbReference type="PANTHER" id="PTHR43861:SF3">
    <property type="entry name" value="PUTATIVE (AFU_ORTHOLOGUE AFUA_2G14390)-RELATED"/>
    <property type="match status" value="1"/>
</dbReference>
<evidence type="ECO:0000313" key="4">
    <source>
        <dbReference type="Proteomes" id="UP000295443"/>
    </source>
</evidence>
<feature type="domain" description="Methyltransferase" evidence="2">
    <location>
        <begin position="34"/>
        <end position="126"/>
    </location>
</feature>
<reference evidence="3 4" key="1">
    <citation type="submission" date="2019-03" db="EMBL/GenBank/DDBJ databases">
        <title>Genome sequence of Thiobacillaceae bacterium LSR1, a sulfur-oxidizing bacterium isolated from freshwater sediment.</title>
        <authorList>
            <person name="Li S."/>
        </authorList>
    </citation>
    <scope>NUCLEOTIDE SEQUENCE [LARGE SCALE GENOMIC DNA]</scope>
    <source>
        <strain evidence="3 4">LSR1</strain>
    </source>
</reference>
<dbReference type="GO" id="GO:0032259">
    <property type="term" value="P:methylation"/>
    <property type="evidence" value="ECO:0007669"/>
    <property type="project" value="UniProtKB-KW"/>
</dbReference>
<proteinExistence type="predicted"/>
<dbReference type="CDD" id="cd02440">
    <property type="entry name" value="AdoMet_MTases"/>
    <property type="match status" value="1"/>
</dbReference>
<dbReference type="InterPro" id="IPR041698">
    <property type="entry name" value="Methyltransf_25"/>
</dbReference>
<dbReference type="PANTHER" id="PTHR43861">
    <property type="entry name" value="TRANS-ACONITATE 2-METHYLTRANSFERASE-RELATED"/>
    <property type="match status" value="1"/>
</dbReference>
<keyword evidence="3" id="KW-0489">Methyltransferase</keyword>
<protein>
    <submittedName>
        <fullName evidence="3">Class I SAM-dependent methyltransferase</fullName>
    </submittedName>
</protein>
<dbReference type="AlphaFoldDB" id="A0A4R1B240"/>
<dbReference type="OrthoDB" id="9786503at2"/>
<dbReference type="EMBL" id="SJZB01000048">
    <property type="protein sequence ID" value="TCJ11881.1"/>
    <property type="molecule type" value="Genomic_DNA"/>
</dbReference>
<dbReference type="RefSeq" id="WP_131448564.1">
    <property type="nucleotide sequence ID" value="NZ_SJZB01000048.1"/>
</dbReference>
<gene>
    <name evidence="3" type="ORF">EZJ19_13810</name>
</gene>
<accession>A0A4R1B240</accession>
<organism evidence="3 4">
    <name type="scientific">Parasulfuritortus cantonensis</name>
    <dbReference type="NCBI Taxonomy" id="2528202"/>
    <lineage>
        <taxon>Bacteria</taxon>
        <taxon>Pseudomonadati</taxon>
        <taxon>Pseudomonadota</taxon>
        <taxon>Betaproteobacteria</taxon>
        <taxon>Nitrosomonadales</taxon>
        <taxon>Thiobacillaceae</taxon>
        <taxon>Parasulfuritortus</taxon>
    </lineage>
</organism>
<dbReference type="Gene3D" id="3.40.50.150">
    <property type="entry name" value="Vaccinia Virus protein VP39"/>
    <property type="match status" value="1"/>
</dbReference>
<sequence length="196" mass="21143">MWDQRYDREEYVYGTAPNDFLVASVGRLRTGGRVLCLGEGEGRNGVWLAGQGFRVTGLDASAVGLAKAHRLAEQAGVEIETRQVDLAQADLGSAEWDAVVSIFCHLPPDLRRRVHAGVVRALRPGGVLVLEAYTPAQLDHGTGGPPHAAMMMDLATLAEELSGLEFEHAVELRREVREGQGHFGLGAVVQVVARKP</sequence>
<keyword evidence="1 3" id="KW-0808">Transferase</keyword>
<dbReference type="GO" id="GO:0008168">
    <property type="term" value="F:methyltransferase activity"/>
    <property type="evidence" value="ECO:0007669"/>
    <property type="project" value="UniProtKB-KW"/>
</dbReference>
<comment type="caution">
    <text evidence="3">The sequence shown here is derived from an EMBL/GenBank/DDBJ whole genome shotgun (WGS) entry which is preliminary data.</text>
</comment>
<evidence type="ECO:0000259" key="2">
    <source>
        <dbReference type="Pfam" id="PF13649"/>
    </source>
</evidence>
<dbReference type="SUPFAM" id="SSF53335">
    <property type="entry name" value="S-adenosyl-L-methionine-dependent methyltransferases"/>
    <property type="match status" value="1"/>
</dbReference>
<evidence type="ECO:0000313" key="3">
    <source>
        <dbReference type="EMBL" id="TCJ11881.1"/>
    </source>
</evidence>
<keyword evidence="4" id="KW-1185">Reference proteome</keyword>
<evidence type="ECO:0000256" key="1">
    <source>
        <dbReference type="ARBA" id="ARBA00022679"/>
    </source>
</evidence>
<dbReference type="Proteomes" id="UP000295443">
    <property type="component" value="Unassembled WGS sequence"/>
</dbReference>
<dbReference type="InterPro" id="IPR029063">
    <property type="entry name" value="SAM-dependent_MTases_sf"/>
</dbReference>
<dbReference type="Pfam" id="PF13649">
    <property type="entry name" value="Methyltransf_25"/>
    <property type="match status" value="1"/>
</dbReference>
<name>A0A4R1B240_9PROT</name>